<evidence type="ECO:0000313" key="2">
    <source>
        <dbReference type="Proteomes" id="UP000199666"/>
    </source>
</evidence>
<name>A0A1I2TT21_9SPHI</name>
<evidence type="ECO:0000313" key="1">
    <source>
        <dbReference type="EMBL" id="SFG65626.1"/>
    </source>
</evidence>
<gene>
    <name evidence="1" type="ORF">SAMN04489864_101472</name>
</gene>
<proteinExistence type="predicted"/>
<dbReference type="STRING" id="414048.SAMN04489864_101472"/>
<dbReference type="Proteomes" id="UP000199666">
    <property type="component" value="Unassembled WGS sequence"/>
</dbReference>
<dbReference type="EMBL" id="FOPP01000001">
    <property type="protein sequence ID" value="SFG65626.1"/>
    <property type="molecule type" value="Genomic_DNA"/>
</dbReference>
<keyword evidence="2" id="KW-1185">Reference proteome</keyword>
<dbReference type="AlphaFoldDB" id="A0A1I2TT21"/>
<protein>
    <submittedName>
        <fullName evidence="1">Uncharacterized protein</fullName>
    </submittedName>
</protein>
<dbReference type="PROSITE" id="PS51257">
    <property type="entry name" value="PROKAR_LIPOPROTEIN"/>
    <property type="match status" value="1"/>
</dbReference>
<sequence>MKNSIKIFGSLAIIVSVLFACKKSNDEIKAAEKPQKFSVAIQMANTRDKVESGIVVGTKAELDKAFSETNTIVYLKKDATKANLFIPDTGTTGPVDPVDPSALCWDEINSYYDAHIAGWLAIANQTCKPYLVCITCPNAGGGLYVMYMIKPTSFRCATIEPVSASYKAY</sequence>
<accession>A0A1I2TT21</accession>
<dbReference type="RefSeq" id="WP_143095904.1">
    <property type="nucleotide sequence ID" value="NZ_FOPP01000001.1"/>
</dbReference>
<organism evidence="1 2">
    <name type="scientific">Pedobacter insulae</name>
    <dbReference type="NCBI Taxonomy" id="414048"/>
    <lineage>
        <taxon>Bacteria</taxon>
        <taxon>Pseudomonadati</taxon>
        <taxon>Bacteroidota</taxon>
        <taxon>Sphingobacteriia</taxon>
        <taxon>Sphingobacteriales</taxon>
        <taxon>Sphingobacteriaceae</taxon>
        <taxon>Pedobacter</taxon>
    </lineage>
</organism>
<dbReference type="OrthoDB" id="762647at2"/>
<reference evidence="1 2" key="1">
    <citation type="submission" date="2016-10" db="EMBL/GenBank/DDBJ databases">
        <authorList>
            <person name="de Groot N.N."/>
        </authorList>
    </citation>
    <scope>NUCLEOTIDE SEQUENCE [LARGE SCALE GENOMIC DNA]</scope>
    <source>
        <strain evidence="1 2">DSM 18684</strain>
    </source>
</reference>